<dbReference type="GO" id="GO:0016491">
    <property type="term" value="F:oxidoreductase activity"/>
    <property type="evidence" value="ECO:0007669"/>
    <property type="project" value="UniProtKB-KW"/>
</dbReference>
<evidence type="ECO:0000313" key="4">
    <source>
        <dbReference type="Proteomes" id="UP001244011"/>
    </source>
</evidence>
<sequence length="289" mass="30703">MRMTFPSAVLPDETAFPVLKAALAAGVNPEDADKVVVCIKSGVVDMKTLLIDGSPETVRRLVADANRVLAGRKKIYVFGVAGVDPKVPGEETVRALGELVAAGEIGGIQLSEVGAATIRRAAAVAKIDMVGEEESLWATEIFGNGVAETCAELGIPVVAHTPLGVRMLTGKIKTLDDLPPGHHLRVFPRFQPENFQKILDLVAELEKLAKAKGVSPSQLALSWVKLKSKKPGILLIIPVAGARSGERVKENAETVNLSEEELGAIAAILESFPVYGTRYPAPGMKLVEF</sequence>
<dbReference type="InterPro" id="IPR036812">
    <property type="entry name" value="NAD(P)_OxRdtase_dom_sf"/>
</dbReference>
<accession>A0AAJ0FC35</accession>
<organism evidence="3 4">
    <name type="scientific">Phialemonium atrogriseum</name>
    <dbReference type="NCBI Taxonomy" id="1093897"/>
    <lineage>
        <taxon>Eukaryota</taxon>
        <taxon>Fungi</taxon>
        <taxon>Dikarya</taxon>
        <taxon>Ascomycota</taxon>
        <taxon>Pezizomycotina</taxon>
        <taxon>Sordariomycetes</taxon>
        <taxon>Sordariomycetidae</taxon>
        <taxon>Cephalothecales</taxon>
        <taxon>Cephalothecaceae</taxon>
        <taxon>Phialemonium</taxon>
    </lineage>
</organism>
<keyword evidence="1" id="KW-0560">Oxidoreductase</keyword>
<dbReference type="SUPFAM" id="SSF51430">
    <property type="entry name" value="NAD(P)-linked oxidoreductase"/>
    <property type="match status" value="1"/>
</dbReference>
<dbReference type="EMBL" id="MU839053">
    <property type="protein sequence ID" value="KAK1761727.1"/>
    <property type="molecule type" value="Genomic_DNA"/>
</dbReference>
<name>A0AAJ0FC35_9PEZI</name>
<comment type="caution">
    <text evidence="3">The sequence shown here is derived from an EMBL/GenBank/DDBJ whole genome shotgun (WGS) entry which is preliminary data.</text>
</comment>
<dbReference type="PANTHER" id="PTHR43625:SF78">
    <property type="entry name" value="PYRIDOXAL REDUCTASE-RELATED"/>
    <property type="match status" value="1"/>
</dbReference>
<dbReference type="GeneID" id="85315792"/>
<protein>
    <submittedName>
        <fullName evidence="3">NADP-dependent oxidoreductase domain-containing protein</fullName>
    </submittedName>
</protein>
<dbReference type="RefSeq" id="XP_060277940.1">
    <property type="nucleotide sequence ID" value="XM_060432605.1"/>
</dbReference>
<gene>
    <name evidence="3" type="ORF">QBC33DRAFT_614701</name>
</gene>
<evidence type="ECO:0000259" key="2">
    <source>
        <dbReference type="Pfam" id="PF00248"/>
    </source>
</evidence>
<reference evidence="3" key="1">
    <citation type="submission" date="2023-06" db="EMBL/GenBank/DDBJ databases">
        <title>Genome-scale phylogeny and comparative genomics of the fungal order Sordariales.</title>
        <authorList>
            <consortium name="Lawrence Berkeley National Laboratory"/>
            <person name="Hensen N."/>
            <person name="Bonometti L."/>
            <person name="Westerberg I."/>
            <person name="Brannstrom I.O."/>
            <person name="Guillou S."/>
            <person name="Cros-Aarteil S."/>
            <person name="Calhoun S."/>
            <person name="Haridas S."/>
            <person name="Kuo A."/>
            <person name="Mondo S."/>
            <person name="Pangilinan J."/>
            <person name="Riley R."/>
            <person name="Labutti K."/>
            <person name="Andreopoulos B."/>
            <person name="Lipzen A."/>
            <person name="Chen C."/>
            <person name="Yanf M."/>
            <person name="Daum C."/>
            <person name="Ng V."/>
            <person name="Clum A."/>
            <person name="Steindorff A."/>
            <person name="Ohm R."/>
            <person name="Martin F."/>
            <person name="Silar P."/>
            <person name="Natvig D."/>
            <person name="Lalanne C."/>
            <person name="Gautier V."/>
            <person name="Ament-Velasquez S.L."/>
            <person name="Kruys A."/>
            <person name="Hutchinson M.I."/>
            <person name="Powell A.J."/>
            <person name="Barry K."/>
            <person name="Miller A.N."/>
            <person name="Grigoriev I.V."/>
            <person name="Debuchy R."/>
            <person name="Gladieux P."/>
            <person name="Thoren M.H."/>
            <person name="Johannesson H."/>
        </authorList>
    </citation>
    <scope>NUCLEOTIDE SEQUENCE</scope>
    <source>
        <strain evidence="3">8032-3</strain>
    </source>
</reference>
<dbReference type="InterPro" id="IPR050791">
    <property type="entry name" value="Aldo-Keto_reductase"/>
</dbReference>
<dbReference type="GO" id="GO:0005737">
    <property type="term" value="C:cytoplasm"/>
    <property type="evidence" value="ECO:0007669"/>
    <property type="project" value="TreeGrafter"/>
</dbReference>
<evidence type="ECO:0000256" key="1">
    <source>
        <dbReference type="ARBA" id="ARBA00023002"/>
    </source>
</evidence>
<keyword evidence="4" id="KW-1185">Reference proteome</keyword>
<feature type="domain" description="NADP-dependent oxidoreductase" evidence="2">
    <location>
        <begin position="18"/>
        <end position="269"/>
    </location>
</feature>
<proteinExistence type="predicted"/>
<dbReference type="AlphaFoldDB" id="A0AAJ0FC35"/>
<dbReference type="Proteomes" id="UP001244011">
    <property type="component" value="Unassembled WGS sequence"/>
</dbReference>
<dbReference type="InterPro" id="IPR023210">
    <property type="entry name" value="NADP_OxRdtase_dom"/>
</dbReference>
<dbReference type="Pfam" id="PF00248">
    <property type="entry name" value="Aldo_ket_red"/>
    <property type="match status" value="1"/>
</dbReference>
<dbReference type="PANTHER" id="PTHR43625">
    <property type="entry name" value="AFLATOXIN B1 ALDEHYDE REDUCTASE"/>
    <property type="match status" value="1"/>
</dbReference>
<evidence type="ECO:0000313" key="3">
    <source>
        <dbReference type="EMBL" id="KAK1761727.1"/>
    </source>
</evidence>
<dbReference type="Gene3D" id="3.20.20.100">
    <property type="entry name" value="NADP-dependent oxidoreductase domain"/>
    <property type="match status" value="1"/>
</dbReference>